<feature type="domain" description="RRM" evidence="4">
    <location>
        <begin position="221"/>
        <end position="299"/>
    </location>
</feature>
<reference evidence="6" key="1">
    <citation type="submission" date="2025-08" db="UniProtKB">
        <authorList>
            <consortium name="RefSeq"/>
        </authorList>
    </citation>
    <scope>IDENTIFICATION</scope>
</reference>
<organism evidence="5 6">
    <name type="scientific">Populus euphratica</name>
    <name type="common">Euphrates poplar</name>
    <dbReference type="NCBI Taxonomy" id="75702"/>
    <lineage>
        <taxon>Eukaryota</taxon>
        <taxon>Viridiplantae</taxon>
        <taxon>Streptophyta</taxon>
        <taxon>Embryophyta</taxon>
        <taxon>Tracheophyta</taxon>
        <taxon>Spermatophyta</taxon>
        <taxon>Magnoliopsida</taxon>
        <taxon>eudicotyledons</taxon>
        <taxon>Gunneridae</taxon>
        <taxon>Pentapetalae</taxon>
        <taxon>rosids</taxon>
        <taxon>fabids</taxon>
        <taxon>Malpighiales</taxon>
        <taxon>Salicaceae</taxon>
        <taxon>Saliceae</taxon>
        <taxon>Populus</taxon>
    </lineage>
</organism>
<evidence type="ECO:0000256" key="1">
    <source>
        <dbReference type="ARBA" id="ARBA00022884"/>
    </source>
</evidence>
<proteinExistence type="predicted"/>
<evidence type="ECO:0000259" key="4">
    <source>
        <dbReference type="PROSITE" id="PS50102"/>
    </source>
</evidence>
<protein>
    <submittedName>
        <fullName evidence="6">33 kDa ribonucleoprotein, chloroplastic-like</fullName>
    </submittedName>
</protein>
<dbReference type="PANTHER" id="PTHR48025">
    <property type="entry name" value="OS02G0815200 PROTEIN"/>
    <property type="match status" value="1"/>
</dbReference>
<dbReference type="AlphaFoldDB" id="A0AAJ6V802"/>
<dbReference type="InterPro" id="IPR050502">
    <property type="entry name" value="Euk_RNA-bind_prot"/>
</dbReference>
<dbReference type="CDD" id="cd21609">
    <property type="entry name" value="RRM1_PSRP2_like"/>
    <property type="match status" value="1"/>
</dbReference>
<feature type="region of interest" description="Disordered" evidence="3">
    <location>
        <begin position="296"/>
        <end position="326"/>
    </location>
</feature>
<dbReference type="InterPro" id="IPR012677">
    <property type="entry name" value="Nucleotide-bd_a/b_plait_sf"/>
</dbReference>
<dbReference type="InterPro" id="IPR000504">
    <property type="entry name" value="RRM_dom"/>
</dbReference>
<dbReference type="KEGG" id="peu:105138228"/>
<feature type="compositionally biased region" description="Low complexity" evidence="3">
    <location>
        <begin position="311"/>
        <end position="326"/>
    </location>
</feature>
<dbReference type="Gene3D" id="3.30.70.330">
    <property type="match status" value="2"/>
</dbReference>
<dbReference type="RefSeq" id="XP_011042571.1">
    <property type="nucleotide sequence ID" value="XM_011044269.1"/>
</dbReference>
<keyword evidence="5" id="KW-1185">Reference proteome</keyword>
<dbReference type="GeneID" id="105138228"/>
<evidence type="ECO:0000313" key="6">
    <source>
        <dbReference type="RefSeq" id="XP_011042571.1"/>
    </source>
</evidence>
<dbReference type="PROSITE" id="PS50102">
    <property type="entry name" value="RRM"/>
    <property type="match status" value="2"/>
</dbReference>
<dbReference type="InterPro" id="IPR035979">
    <property type="entry name" value="RBD_domain_sf"/>
</dbReference>
<accession>A0AAJ6V802</accession>
<feature type="domain" description="RRM" evidence="4">
    <location>
        <begin position="118"/>
        <end position="196"/>
    </location>
</feature>
<gene>
    <name evidence="6" type="primary">LOC105138228</name>
</gene>
<dbReference type="GO" id="GO:1901259">
    <property type="term" value="P:chloroplast rRNA processing"/>
    <property type="evidence" value="ECO:0007669"/>
    <property type="project" value="TreeGrafter"/>
</dbReference>
<dbReference type="PANTHER" id="PTHR48025:SF11">
    <property type="entry name" value="RNA-BINDING PROTEIN CP33, CHLOROPLASTIC"/>
    <property type="match status" value="1"/>
</dbReference>
<sequence length="326" mass="35667">MSAFSVAASTITSSPLHTKLSKLSFTHSQLPIPSCFLSKPFLKPLKPLKLNSQNSNSLLLLSIAPSHGTFAASFDNFEVETDENITAQDDSQSETDEFDQEIVEEEGNVGAIKAREEGKLYVGNLPYSMTSSELAEVFEAAGRVFSAEVICDRVTDRSRGFGFVTMESVEEAKEAIRMFNGSQVGGRTLRVNFPEVPRGGEREVMEPRIRSGYKGFIDSEHKLYAGNLGWRLTSEGLRDAFANQPGLLSAKVIYERDTGRSRGFGFVSFESAENAEAALEAMNGEEVEGRPLRLNLAGERSYPPPAKENNTENNLESSELLSSIGA</sequence>
<dbReference type="SUPFAM" id="SSF54928">
    <property type="entry name" value="RNA-binding domain, RBD"/>
    <property type="match status" value="2"/>
</dbReference>
<dbReference type="SMART" id="SM00360">
    <property type="entry name" value="RRM"/>
    <property type="match status" value="2"/>
</dbReference>
<dbReference type="Proteomes" id="UP000694918">
    <property type="component" value="Unplaced"/>
</dbReference>
<dbReference type="GO" id="GO:0009535">
    <property type="term" value="C:chloroplast thylakoid membrane"/>
    <property type="evidence" value="ECO:0007669"/>
    <property type="project" value="TreeGrafter"/>
</dbReference>
<dbReference type="Pfam" id="PF00076">
    <property type="entry name" value="RRM_1"/>
    <property type="match status" value="2"/>
</dbReference>
<evidence type="ECO:0000256" key="2">
    <source>
        <dbReference type="PROSITE-ProRule" id="PRU00176"/>
    </source>
</evidence>
<evidence type="ECO:0000313" key="5">
    <source>
        <dbReference type="Proteomes" id="UP000694918"/>
    </source>
</evidence>
<evidence type="ECO:0000256" key="3">
    <source>
        <dbReference type="SAM" id="MobiDB-lite"/>
    </source>
</evidence>
<name>A0AAJ6V802_POPEU</name>
<keyword evidence="1 2" id="KW-0694">RNA-binding</keyword>
<dbReference type="GO" id="GO:0003729">
    <property type="term" value="F:mRNA binding"/>
    <property type="evidence" value="ECO:0007669"/>
    <property type="project" value="TreeGrafter"/>
</dbReference>